<sequence length="36" mass="4055">MSSPMKETETIVPLRPQMVLCVRSSFSHGIYSSKIN</sequence>
<protein>
    <submittedName>
        <fullName evidence="1">Uncharacterized protein</fullName>
    </submittedName>
</protein>
<dbReference type="AlphaFoldDB" id="A0A2C6KYM6"/>
<dbReference type="Proteomes" id="UP000221165">
    <property type="component" value="Unassembled WGS sequence"/>
</dbReference>
<dbReference type="VEuPathDB" id="ToxoDB:CSUI_005257"/>
<reference evidence="1 2" key="1">
    <citation type="journal article" date="2017" name="Int. J. Parasitol.">
        <title>The genome of the protozoan parasite Cystoisospora suis and a reverse vaccinology approach to identify vaccine candidates.</title>
        <authorList>
            <person name="Palmieri N."/>
            <person name="Shrestha A."/>
            <person name="Ruttkowski B."/>
            <person name="Beck T."/>
            <person name="Vogl C."/>
            <person name="Tomley F."/>
            <person name="Blake D.P."/>
            <person name="Joachim A."/>
        </authorList>
    </citation>
    <scope>NUCLEOTIDE SEQUENCE [LARGE SCALE GENOMIC DNA]</scope>
    <source>
        <strain evidence="1 2">Wien I</strain>
    </source>
</reference>
<proteinExistence type="predicted"/>
<gene>
    <name evidence="1" type="ORF">CSUI_005257</name>
</gene>
<evidence type="ECO:0000313" key="2">
    <source>
        <dbReference type="Proteomes" id="UP000221165"/>
    </source>
</evidence>
<dbReference type="EMBL" id="MIGC01002545">
    <property type="protein sequence ID" value="PHJ20903.1"/>
    <property type="molecule type" value="Genomic_DNA"/>
</dbReference>
<dbReference type="RefSeq" id="XP_067922588.1">
    <property type="nucleotide sequence ID" value="XM_068065434.1"/>
</dbReference>
<comment type="caution">
    <text evidence="1">The sequence shown here is derived from an EMBL/GenBank/DDBJ whole genome shotgun (WGS) entry which is preliminary data.</text>
</comment>
<organism evidence="1 2">
    <name type="scientific">Cystoisospora suis</name>
    <dbReference type="NCBI Taxonomy" id="483139"/>
    <lineage>
        <taxon>Eukaryota</taxon>
        <taxon>Sar</taxon>
        <taxon>Alveolata</taxon>
        <taxon>Apicomplexa</taxon>
        <taxon>Conoidasida</taxon>
        <taxon>Coccidia</taxon>
        <taxon>Eucoccidiorida</taxon>
        <taxon>Eimeriorina</taxon>
        <taxon>Sarcocystidae</taxon>
        <taxon>Cystoisospora</taxon>
    </lineage>
</organism>
<accession>A0A2C6KYM6</accession>
<keyword evidence="2" id="KW-1185">Reference proteome</keyword>
<evidence type="ECO:0000313" key="1">
    <source>
        <dbReference type="EMBL" id="PHJ20903.1"/>
    </source>
</evidence>
<dbReference type="GeneID" id="94428645"/>
<name>A0A2C6KYM6_9APIC</name>